<proteinExistence type="predicted"/>
<evidence type="ECO:0000256" key="1">
    <source>
        <dbReference type="ARBA" id="ARBA00023004"/>
    </source>
</evidence>
<accession>X1Q825</accession>
<gene>
    <name evidence="2" type="ORF">S12H4_10626</name>
</gene>
<dbReference type="InterPro" id="IPR036008">
    <property type="entry name" value="Aconitase_4Fe-4S_dom"/>
</dbReference>
<feature type="non-terminal residue" evidence="2">
    <location>
        <position position="59"/>
    </location>
</feature>
<sequence length="59" mass="6277">MKVMGKTLAEKILSAKSDTEVYAGDIVIAPIDLAFVHDGTGPLTLRQLNESNVVNGMGF</sequence>
<reference evidence="2" key="1">
    <citation type="journal article" date="2014" name="Front. Microbiol.">
        <title>High frequency of phylogenetically diverse reductive dehalogenase-homologous genes in deep subseafloor sedimentary metagenomes.</title>
        <authorList>
            <person name="Kawai M."/>
            <person name="Futagami T."/>
            <person name="Toyoda A."/>
            <person name="Takaki Y."/>
            <person name="Nishi S."/>
            <person name="Hori S."/>
            <person name="Arai W."/>
            <person name="Tsubouchi T."/>
            <person name="Morono Y."/>
            <person name="Uchiyama I."/>
            <person name="Ito T."/>
            <person name="Fujiyama A."/>
            <person name="Inagaki F."/>
            <person name="Takami H."/>
        </authorList>
    </citation>
    <scope>NUCLEOTIDE SEQUENCE</scope>
    <source>
        <strain evidence="2">Expedition CK06-06</strain>
    </source>
</reference>
<dbReference type="AlphaFoldDB" id="X1Q825"/>
<organism evidence="2">
    <name type="scientific">marine sediment metagenome</name>
    <dbReference type="NCBI Taxonomy" id="412755"/>
    <lineage>
        <taxon>unclassified sequences</taxon>
        <taxon>metagenomes</taxon>
        <taxon>ecological metagenomes</taxon>
    </lineage>
</organism>
<keyword evidence="1" id="KW-0408">Iron</keyword>
<dbReference type="Gene3D" id="3.30.499.10">
    <property type="entry name" value="Aconitase, domain 3"/>
    <property type="match status" value="1"/>
</dbReference>
<evidence type="ECO:0000313" key="2">
    <source>
        <dbReference type="EMBL" id="GAI64637.1"/>
    </source>
</evidence>
<dbReference type="EMBL" id="BARW01004582">
    <property type="protein sequence ID" value="GAI64637.1"/>
    <property type="molecule type" value="Genomic_DNA"/>
</dbReference>
<protein>
    <recommendedName>
        <fullName evidence="3">Aconitase/3-isopropylmalate dehydratase large subunit alpha/beta/alpha domain-containing protein</fullName>
    </recommendedName>
</protein>
<name>X1Q825_9ZZZZ</name>
<evidence type="ECO:0008006" key="3">
    <source>
        <dbReference type="Google" id="ProtNLM"/>
    </source>
</evidence>
<comment type="caution">
    <text evidence="2">The sequence shown here is derived from an EMBL/GenBank/DDBJ whole genome shotgun (WGS) entry which is preliminary data.</text>
</comment>
<dbReference type="SUPFAM" id="SSF53732">
    <property type="entry name" value="Aconitase iron-sulfur domain"/>
    <property type="match status" value="1"/>
</dbReference>
<dbReference type="InterPro" id="IPR015931">
    <property type="entry name" value="Acnase/IPM_dHydase_lsu_aba_1/3"/>
</dbReference>